<protein>
    <recommendedName>
        <fullName evidence="4">DUF1760-domain-containing protein</fullName>
    </recommendedName>
</protein>
<reference evidence="2 3" key="1">
    <citation type="submission" date="2023-01" db="EMBL/GenBank/DDBJ databases">
        <title>Analysis of 21 Apiospora genomes using comparative genomics revels a genus with tremendous synthesis potential of carbohydrate active enzymes and secondary metabolites.</title>
        <authorList>
            <person name="Sorensen T."/>
        </authorList>
    </citation>
    <scope>NUCLEOTIDE SEQUENCE [LARGE SCALE GENOMIC DNA]</scope>
    <source>
        <strain evidence="2 3">CBS 83171</strain>
    </source>
</reference>
<gene>
    <name evidence="2" type="ORF">PG996_000184</name>
</gene>
<organism evidence="2 3">
    <name type="scientific">Apiospora saccharicola</name>
    <dbReference type="NCBI Taxonomy" id="335842"/>
    <lineage>
        <taxon>Eukaryota</taxon>
        <taxon>Fungi</taxon>
        <taxon>Dikarya</taxon>
        <taxon>Ascomycota</taxon>
        <taxon>Pezizomycotina</taxon>
        <taxon>Sordariomycetes</taxon>
        <taxon>Xylariomycetidae</taxon>
        <taxon>Amphisphaeriales</taxon>
        <taxon>Apiosporaceae</taxon>
        <taxon>Apiospora</taxon>
    </lineage>
</organism>
<keyword evidence="3" id="KW-1185">Reference proteome</keyword>
<dbReference type="Proteomes" id="UP001446871">
    <property type="component" value="Unassembled WGS sequence"/>
</dbReference>
<dbReference type="InterPro" id="IPR040347">
    <property type="entry name" value="YBP1/2"/>
</dbReference>
<name>A0ABR1WD12_9PEZI</name>
<dbReference type="Pfam" id="PF08568">
    <property type="entry name" value="Kinetochor_Ybp2"/>
    <property type="match status" value="1"/>
</dbReference>
<evidence type="ECO:0000313" key="2">
    <source>
        <dbReference type="EMBL" id="KAK8081403.1"/>
    </source>
</evidence>
<dbReference type="PANTHER" id="PTHR28020:SF1">
    <property type="entry name" value="YAP1-BINDING PROTEIN 1-RELATED"/>
    <property type="match status" value="1"/>
</dbReference>
<dbReference type="EMBL" id="JAQQWM010000001">
    <property type="protein sequence ID" value="KAK8081403.1"/>
    <property type="molecule type" value="Genomic_DNA"/>
</dbReference>
<evidence type="ECO:0000256" key="1">
    <source>
        <dbReference type="SAM" id="MobiDB-lite"/>
    </source>
</evidence>
<accession>A0ABR1WD12</accession>
<evidence type="ECO:0000313" key="3">
    <source>
        <dbReference type="Proteomes" id="UP001446871"/>
    </source>
</evidence>
<feature type="compositionally biased region" description="Acidic residues" evidence="1">
    <location>
        <begin position="212"/>
        <end position="221"/>
    </location>
</feature>
<proteinExistence type="predicted"/>
<dbReference type="PANTHER" id="PTHR28020">
    <property type="entry name" value="YAP1-BINDING PROTEIN 1-RELATED"/>
    <property type="match status" value="1"/>
</dbReference>
<sequence>MPELSEAITAIREGAKEKDRFTYLTILQYNVTSPEVLPTVNEVLEKDPQLTQEIGWDLVQILLRIPRAETCLETVARLGNPREVMIKVMEALEQLSDESGDANALLAQAGESEEAAAAAAPKDVAARFITLLGMLAILHRRIKTKYPSRFLGSSLVKVYEAYQPTPEMTASVINLVRSLSGRKRPPLPSRKSSINVANPDQDGDASKNAPDPEAEQEDPTEEMMQSKLLQAFVTCILQLYINANEMQWSARLLEKYYPEKNLPGRKTLTQKYTEDDTLQQRDAVVGQFVSILRDLGLDDCSQSFVKSIYEKATGFDPLANFENFDSEDEIKLSPGGAMSLIAYWIFSAEVFEANHPSPEMHIFPEHKTLLGRFLGSDAQSEIVGNPGIADALLTVGLGLNHMKLVSATRETEFMAYHHSLTLISVFHSDLQVRNAATTYAGLVLHSDPDDHNRLDILEDLLENCMFATLKAVAVTWLKEELLAANKEGAPSSCFKGTEVLDHVQYFIFPNMQELKEMDQQGLADYWEQNNIFLAQVANFGYFLFSSGLKSVVPSGMAAAVAERFVDPLVNGAEKLRAADGLGEGEKMELAILVDRLRSIPL</sequence>
<comment type="caution">
    <text evidence="2">The sequence shown here is derived from an EMBL/GenBank/DDBJ whole genome shotgun (WGS) entry which is preliminary data.</text>
</comment>
<feature type="region of interest" description="Disordered" evidence="1">
    <location>
        <begin position="181"/>
        <end position="223"/>
    </location>
</feature>
<evidence type="ECO:0008006" key="4">
    <source>
        <dbReference type="Google" id="ProtNLM"/>
    </source>
</evidence>
<dbReference type="InterPro" id="IPR013877">
    <property type="entry name" value="YAP-bd/ALF4/Glomulin"/>
</dbReference>